<dbReference type="InterPro" id="IPR009038">
    <property type="entry name" value="GOLD_dom"/>
</dbReference>
<dbReference type="GO" id="GO:0016020">
    <property type="term" value="C:membrane"/>
    <property type="evidence" value="ECO:0007669"/>
    <property type="project" value="UniProtKB-SubCell"/>
</dbReference>
<proteinExistence type="inferred from homology"/>
<accession>A0A3P7KZT2</accession>
<evidence type="ECO:0000313" key="11">
    <source>
        <dbReference type="Proteomes" id="UP000270094"/>
    </source>
</evidence>
<dbReference type="PROSITE" id="PS50866">
    <property type="entry name" value="GOLD"/>
    <property type="match status" value="1"/>
</dbReference>
<dbReference type="Pfam" id="PF01105">
    <property type="entry name" value="EMP24_GP25L"/>
    <property type="match status" value="1"/>
</dbReference>
<reference evidence="10 11" key="1">
    <citation type="submission" date="2018-11" db="EMBL/GenBank/DDBJ databases">
        <authorList>
            <consortium name="Pathogen Informatics"/>
        </authorList>
    </citation>
    <scope>NUCLEOTIDE SEQUENCE [LARGE SCALE GENOMIC DNA]</scope>
</reference>
<keyword evidence="11" id="KW-1185">Reference proteome</keyword>
<comment type="similarity">
    <text evidence="2 7">Belongs to the EMP24/GP25L family.</text>
</comment>
<evidence type="ECO:0000313" key="10">
    <source>
        <dbReference type="EMBL" id="VDM72682.1"/>
    </source>
</evidence>
<evidence type="ECO:0000256" key="3">
    <source>
        <dbReference type="ARBA" id="ARBA00022692"/>
    </source>
</evidence>
<evidence type="ECO:0000256" key="7">
    <source>
        <dbReference type="RuleBase" id="RU003827"/>
    </source>
</evidence>
<protein>
    <recommendedName>
        <fullName evidence="9">GOLD domain-containing protein</fullName>
    </recommendedName>
</protein>
<feature type="domain" description="GOLD" evidence="9">
    <location>
        <begin position="45"/>
        <end position="161"/>
    </location>
</feature>
<keyword evidence="5" id="KW-1133">Transmembrane helix</keyword>
<dbReference type="OrthoDB" id="3427at2759"/>
<dbReference type="InterPro" id="IPR015720">
    <property type="entry name" value="Emp24-like"/>
</dbReference>
<name>A0A3P7KZT2_STRVU</name>
<evidence type="ECO:0000256" key="4">
    <source>
        <dbReference type="ARBA" id="ARBA00022729"/>
    </source>
</evidence>
<feature type="signal peptide" evidence="8">
    <location>
        <begin position="1"/>
        <end position="35"/>
    </location>
</feature>
<evidence type="ECO:0000256" key="1">
    <source>
        <dbReference type="ARBA" id="ARBA00004479"/>
    </source>
</evidence>
<keyword evidence="4 8" id="KW-0732">Signal</keyword>
<dbReference type="PANTHER" id="PTHR22811">
    <property type="entry name" value="TRANSMEMBRANE EMP24 DOMAIN-CONTAINING PROTEIN"/>
    <property type="match status" value="1"/>
</dbReference>
<evidence type="ECO:0000256" key="5">
    <source>
        <dbReference type="ARBA" id="ARBA00022989"/>
    </source>
</evidence>
<keyword evidence="3 7" id="KW-0812">Transmembrane</keyword>
<evidence type="ECO:0000256" key="8">
    <source>
        <dbReference type="SAM" id="SignalP"/>
    </source>
</evidence>
<evidence type="ECO:0000256" key="2">
    <source>
        <dbReference type="ARBA" id="ARBA00007104"/>
    </source>
</evidence>
<dbReference type="EMBL" id="UYYB01026647">
    <property type="protein sequence ID" value="VDM72682.1"/>
    <property type="molecule type" value="Genomic_DNA"/>
</dbReference>
<sequence>MITDLHSTVAMLRSYPSSMLIRLFLLACVLAACQALYFHIAETEKKCFIEEIPDETMTVCSVTGNYKVQLYDPNTKGYGDYPNIGMHVEVKDPEDKVVNFVTICRREKMHFVQVVLSKLYTSEGKFTFTSHLPGEHVICLYSNSSAWFSGAQLRVHLDIQAGEHAQDYQQVVICHLTYMFLAYDAIASYFFAINCIS</sequence>
<feature type="chain" id="PRO_5018303794" description="GOLD domain-containing protein" evidence="8">
    <location>
        <begin position="36"/>
        <end position="197"/>
    </location>
</feature>
<keyword evidence="6" id="KW-0472">Membrane</keyword>
<evidence type="ECO:0000259" key="9">
    <source>
        <dbReference type="PROSITE" id="PS50866"/>
    </source>
</evidence>
<evidence type="ECO:0000256" key="6">
    <source>
        <dbReference type="ARBA" id="ARBA00023136"/>
    </source>
</evidence>
<organism evidence="10 11">
    <name type="scientific">Strongylus vulgaris</name>
    <name type="common">Blood worm</name>
    <dbReference type="NCBI Taxonomy" id="40348"/>
    <lineage>
        <taxon>Eukaryota</taxon>
        <taxon>Metazoa</taxon>
        <taxon>Ecdysozoa</taxon>
        <taxon>Nematoda</taxon>
        <taxon>Chromadorea</taxon>
        <taxon>Rhabditida</taxon>
        <taxon>Rhabditina</taxon>
        <taxon>Rhabditomorpha</taxon>
        <taxon>Strongyloidea</taxon>
        <taxon>Strongylidae</taxon>
        <taxon>Strongylus</taxon>
    </lineage>
</organism>
<gene>
    <name evidence="10" type="ORF">SVUK_LOCUS7680</name>
</gene>
<dbReference type="SMART" id="SM01190">
    <property type="entry name" value="EMP24_GP25L"/>
    <property type="match status" value="1"/>
</dbReference>
<dbReference type="Proteomes" id="UP000270094">
    <property type="component" value="Unassembled WGS sequence"/>
</dbReference>
<comment type="subcellular location">
    <subcellularLocation>
        <location evidence="1 7">Membrane</location>
        <topology evidence="1 7">Single-pass type I membrane protein</topology>
    </subcellularLocation>
</comment>
<dbReference type="AlphaFoldDB" id="A0A3P7KZT2"/>